<reference evidence="1 2" key="1">
    <citation type="submission" date="2019-05" db="EMBL/GenBank/DDBJ databases">
        <title>Genome of Alcanivorax gelatiniphagus, an oil degrading marine bacteria.</title>
        <authorList>
            <person name="Kwon K.K."/>
        </authorList>
    </citation>
    <scope>NUCLEOTIDE SEQUENCE [LARGE SCALE GENOMIC DNA]</scope>
    <source>
        <strain evidence="1 2">MEBiC 08158</strain>
    </source>
</reference>
<accession>A0ABY2XLS5</accession>
<proteinExistence type="predicted"/>
<dbReference type="RefSeq" id="WP_138772505.1">
    <property type="nucleotide sequence ID" value="NZ_JBHSSX010000131.1"/>
</dbReference>
<dbReference type="Pfam" id="PF13148">
    <property type="entry name" value="DUF3987"/>
    <property type="match status" value="1"/>
</dbReference>
<dbReference type="InterPro" id="IPR025048">
    <property type="entry name" value="DUF3987"/>
</dbReference>
<keyword evidence="2" id="KW-1185">Reference proteome</keyword>
<sequence>MAYPMTGTNNPAASCQFTPLVSEAARQAHQNYQAPYRLCLMAALAAISSATQPLVDVVMPYGATVPLSLFLVGIAKSGERKSAVEHRFMQRIRAIEEALEADHKNRMADYNVRLHQWKGHRKRLEKILEKKGLEHSEHKRVSEELVEHWKEKPEEPQRARIVYEDISPMAMLTALNETKVGTLVSSEGGIIVDGKSFDGVPYFNSLWSGEPVGVSRMRQATLQINDARLTISIMLQPDIFGPHTGKKGEKVRGSGHWARYLVFNPESTQGTRFSRKQANSWEHMERFDHRLSQILDRARMARVVGNAEREEILFSQEAASLWFDLADEIEDGIRSGGKYENASDHASKLAENMARVAALLHYFEDFEGQISANTLRVAADTCNECSQDFIDLFVPVPEEISDAEELRGMMQRMCNDGYRIVRKNYLRQRCPNSLRSGGRFYKALDVLAREGAIRPMQDTRNIVYIDMAPGLALPWDCPLWYC</sequence>
<dbReference type="EMBL" id="VCQT01000032">
    <property type="protein sequence ID" value="TMW12568.1"/>
    <property type="molecule type" value="Genomic_DNA"/>
</dbReference>
<protein>
    <submittedName>
        <fullName evidence="1">DUF3987 domain-containing protein</fullName>
    </submittedName>
</protein>
<gene>
    <name evidence="1" type="ORF">FGS76_10035</name>
</gene>
<dbReference type="Proteomes" id="UP000739180">
    <property type="component" value="Unassembled WGS sequence"/>
</dbReference>
<evidence type="ECO:0000313" key="2">
    <source>
        <dbReference type="Proteomes" id="UP000739180"/>
    </source>
</evidence>
<comment type="caution">
    <text evidence="1">The sequence shown here is derived from an EMBL/GenBank/DDBJ whole genome shotgun (WGS) entry which is preliminary data.</text>
</comment>
<name>A0ABY2XLS5_9GAMM</name>
<evidence type="ECO:0000313" key="1">
    <source>
        <dbReference type="EMBL" id="TMW12568.1"/>
    </source>
</evidence>
<organism evidence="1 2">
    <name type="scientific">Alloalcanivorax gelatiniphagus</name>
    <dbReference type="NCBI Taxonomy" id="1194167"/>
    <lineage>
        <taxon>Bacteria</taxon>
        <taxon>Pseudomonadati</taxon>
        <taxon>Pseudomonadota</taxon>
        <taxon>Gammaproteobacteria</taxon>
        <taxon>Oceanospirillales</taxon>
        <taxon>Alcanivoracaceae</taxon>
        <taxon>Alloalcanivorax</taxon>
    </lineage>
</organism>